<keyword evidence="2" id="KW-1185">Reference proteome</keyword>
<organism evidence="1 2">
    <name type="scientific">Armadillidium nasatum</name>
    <dbReference type="NCBI Taxonomy" id="96803"/>
    <lineage>
        <taxon>Eukaryota</taxon>
        <taxon>Metazoa</taxon>
        <taxon>Ecdysozoa</taxon>
        <taxon>Arthropoda</taxon>
        <taxon>Crustacea</taxon>
        <taxon>Multicrustacea</taxon>
        <taxon>Malacostraca</taxon>
        <taxon>Eumalacostraca</taxon>
        <taxon>Peracarida</taxon>
        <taxon>Isopoda</taxon>
        <taxon>Oniscidea</taxon>
        <taxon>Crinocheta</taxon>
        <taxon>Armadillidiidae</taxon>
        <taxon>Armadillidium</taxon>
    </lineage>
</organism>
<name>A0A5N5SRR0_9CRUS</name>
<dbReference type="AlphaFoldDB" id="A0A5N5SRR0"/>
<dbReference type="InterPro" id="IPR049152">
    <property type="entry name" value="EFR3-like_ARM"/>
</dbReference>
<dbReference type="PANTHER" id="PTHR12444">
    <property type="entry name" value="PROTEIN EFR3 HOMOLOG CMP44E"/>
    <property type="match status" value="1"/>
</dbReference>
<sequence length="248" mass="28882">MDGYEICILCFLFQDGLVKSNMEKLVWYAMHSPDKLDRIGEYLASRLDRDIQRRRTGYVVISMDALDQLMLTCHANSLNLFVESFLQMIQRLLESQEPMLQLRAVQSFEKYSNIREETPQYHRRYDFFVSKFASMCYYTESDPDRQRQLRTAGIMGLQGVVRKTDCDDLGDSIWQPVHMDKIVPALLFNMGEKIAVTQEFEEADAEEADHHDQKREKKPNELAEICLRELVCRATSGKIAKIIRPLLA</sequence>
<evidence type="ECO:0000313" key="1">
    <source>
        <dbReference type="EMBL" id="KAB7496846.1"/>
    </source>
</evidence>
<evidence type="ECO:0000313" key="2">
    <source>
        <dbReference type="Proteomes" id="UP000326759"/>
    </source>
</evidence>
<accession>A0A5N5SRR0</accession>
<reference evidence="1 2" key="1">
    <citation type="journal article" date="2019" name="PLoS Biol.">
        <title>Sex chromosomes control vertical transmission of feminizing Wolbachia symbionts in an isopod.</title>
        <authorList>
            <person name="Becking T."/>
            <person name="Chebbi M.A."/>
            <person name="Giraud I."/>
            <person name="Moumen B."/>
            <person name="Laverre T."/>
            <person name="Caubet Y."/>
            <person name="Peccoud J."/>
            <person name="Gilbert C."/>
            <person name="Cordaux R."/>
        </authorList>
    </citation>
    <scope>NUCLEOTIDE SEQUENCE [LARGE SCALE GENOMIC DNA]</scope>
    <source>
        <strain evidence="1">ANa2</strain>
        <tissue evidence="1">Whole body excluding digestive tract and cuticle</tissue>
    </source>
</reference>
<proteinExistence type="predicted"/>
<dbReference type="PANTHER" id="PTHR12444:SF8">
    <property type="entry name" value="PROTEIN EFR3 HOMOLOG CMP44E"/>
    <property type="match status" value="1"/>
</dbReference>
<protein>
    <submittedName>
        <fullName evidence="1">Protein EFR3-like protein A</fullName>
    </submittedName>
</protein>
<gene>
    <name evidence="1" type="primary">EFR3A</name>
    <name evidence="1" type="ORF">Anas_04524</name>
</gene>
<dbReference type="InterPro" id="IPR051851">
    <property type="entry name" value="EFR3_Homologs"/>
</dbReference>
<dbReference type="Pfam" id="PF21052">
    <property type="entry name" value="EFR3_ARM"/>
    <property type="match status" value="1"/>
</dbReference>
<dbReference type="EMBL" id="SEYY01020966">
    <property type="protein sequence ID" value="KAB7496846.1"/>
    <property type="molecule type" value="Genomic_DNA"/>
</dbReference>
<dbReference type="OrthoDB" id="19232at2759"/>
<dbReference type="GO" id="GO:0005886">
    <property type="term" value="C:plasma membrane"/>
    <property type="evidence" value="ECO:0007669"/>
    <property type="project" value="TreeGrafter"/>
</dbReference>
<comment type="caution">
    <text evidence="1">The sequence shown here is derived from an EMBL/GenBank/DDBJ whole genome shotgun (WGS) entry which is preliminary data.</text>
</comment>
<dbReference type="Proteomes" id="UP000326759">
    <property type="component" value="Unassembled WGS sequence"/>
</dbReference>
<dbReference type="GO" id="GO:0072659">
    <property type="term" value="P:protein localization to plasma membrane"/>
    <property type="evidence" value="ECO:0007669"/>
    <property type="project" value="TreeGrafter"/>
</dbReference>